<reference evidence="10" key="1">
    <citation type="submission" date="2025-08" db="UniProtKB">
        <authorList>
            <consortium name="RefSeq"/>
        </authorList>
    </citation>
    <scope>IDENTIFICATION</scope>
</reference>
<feature type="transmembrane region" description="Helical" evidence="8">
    <location>
        <begin position="495"/>
        <end position="513"/>
    </location>
</feature>
<dbReference type="PANTHER" id="PTHR11616">
    <property type="entry name" value="SODIUM/CHLORIDE DEPENDENT TRANSPORTER"/>
    <property type="match status" value="1"/>
</dbReference>
<proteinExistence type="inferred from homology"/>
<dbReference type="Proteomes" id="UP000322000">
    <property type="component" value="Chromosome 1"/>
</dbReference>
<sequence length="620" mass="70587">MTRSTAMIELGSSSLSLLSNKKDSQDSHFRWQSILKFIYLISTYSASLYNFDLFSKVCVNVRLIDFIFVESTVGLSYLCMDSFIKQFTRRYDCYRFMSPLLRGISYGRFLQSAYYLLLNVSYVVDCLRFMIGSFREVPPWSMCAPNSSCLSPEDVMYLCNNNKTIKFSKTSAGKYYQEAFSTMDRNALTTRLFMTGVVWMLIFFIASVAEDTIIKIFKLTFVVRAVSTLITMVFLLISVEDHASQAFSIILDISGPSTLMLAARHTCYAYGIGLLGPYDFGLMSPYTMIDTAAVISVAMFTLLAFLRSWIVKTLVLVMTECIILQPQDLKTHILFYAILPFSAEFLHAHKLYVFYLYGNMLMGTLIFVTNLVLLLSKFLSYEFRSVKQIYIVGLLCCLGLALSVPLLIMMSNLSQKKVLTFGIDMMATYLGGLFVAIVMWLYGLGRFATDIQYWLAFRPTRFWTISWALLPVALFAMTIASFVEILTLEDPMAKWTALGWVAFTLLLVGIMNLKVMVGFLMRNNLAGLFKANKHYGPPDSEDRKRRLYYSEFTRQRKCRHNCLVIDDWFDCNHKTITLDNKTTLSSSSSEDGSLLNIYDSKTASRLRSIGALSPAIQIQT</sequence>
<keyword evidence="7 8" id="KW-0472">Membrane</keyword>
<evidence type="ECO:0000256" key="6">
    <source>
        <dbReference type="ARBA" id="ARBA00022989"/>
    </source>
</evidence>
<dbReference type="AlphaFoldDB" id="A0A7E5W4C6"/>
<dbReference type="SUPFAM" id="SSF161070">
    <property type="entry name" value="SNF-like"/>
    <property type="match status" value="1"/>
</dbReference>
<feature type="transmembrane region" description="Helical" evidence="8">
    <location>
        <begin position="331"/>
        <end position="348"/>
    </location>
</feature>
<evidence type="ECO:0000256" key="5">
    <source>
        <dbReference type="ARBA" id="ARBA00022847"/>
    </source>
</evidence>
<evidence type="ECO:0000256" key="8">
    <source>
        <dbReference type="SAM" id="Phobius"/>
    </source>
</evidence>
<organism evidence="9 10">
    <name type="scientific">Trichoplusia ni</name>
    <name type="common">Cabbage looper</name>
    <dbReference type="NCBI Taxonomy" id="7111"/>
    <lineage>
        <taxon>Eukaryota</taxon>
        <taxon>Metazoa</taxon>
        <taxon>Ecdysozoa</taxon>
        <taxon>Arthropoda</taxon>
        <taxon>Hexapoda</taxon>
        <taxon>Insecta</taxon>
        <taxon>Pterygota</taxon>
        <taxon>Neoptera</taxon>
        <taxon>Endopterygota</taxon>
        <taxon>Lepidoptera</taxon>
        <taxon>Glossata</taxon>
        <taxon>Ditrysia</taxon>
        <taxon>Noctuoidea</taxon>
        <taxon>Noctuidae</taxon>
        <taxon>Plusiinae</taxon>
        <taxon>Trichoplusia</taxon>
    </lineage>
</organism>
<accession>A0A7E5W4C6</accession>
<evidence type="ECO:0000313" key="9">
    <source>
        <dbReference type="Proteomes" id="UP000322000"/>
    </source>
</evidence>
<dbReference type="PROSITE" id="PS50267">
    <property type="entry name" value="NA_NEUROTRAN_SYMP_3"/>
    <property type="match status" value="1"/>
</dbReference>
<feature type="transmembrane region" description="Helical" evidence="8">
    <location>
        <begin position="292"/>
        <end position="310"/>
    </location>
</feature>
<dbReference type="GeneID" id="113499237"/>
<feature type="transmembrane region" description="Helical" evidence="8">
    <location>
        <begin position="192"/>
        <end position="209"/>
    </location>
</feature>
<comment type="similarity">
    <text evidence="2">Belongs to the sodium:neurotransmitter symporter (SNF) (TC 2.A.22) family.</text>
</comment>
<dbReference type="RefSeq" id="XP_026735474.1">
    <property type="nucleotide sequence ID" value="XM_026879673.1"/>
</dbReference>
<evidence type="ECO:0000256" key="2">
    <source>
        <dbReference type="ARBA" id="ARBA00006459"/>
    </source>
</evidence>
<dbReference type="GO" id="GO:0089718">
    <property type="term" value="P:amino acid import across plasma membrane"/>
    <property type="evidence" value="ECO:0007669"/>
    <property type="project" value="TreeGrafter"/>
</dbReference>
<dbReference type="GO" id="GO:0005283">
    <property type="term" value="F:amino acid:sodium symporter activity"/>
    <property type="evidence" value="ECO:0007669"/>
    <property type="project" value="TreeGrafter"/>
</dbReference>
<dbReference type="GO" id="GO:0005886">
    <property type="term" value="C:plasma membrane"/>
    <property type="evidence" value="ECO:0007669"/>
    <property type="project" value="TreeGrafter"/>
</dbReference>
<comment type="subcellular location">
    <subcellularLocation>
        <location evidence="1">Membrane</location>
        <topology evidence="1">Multi-pass membrane protein</topology>
    </subcellularLocation>
</comment>
<keyword evidence="4 8" id="KW-0812">Transmembrane</keyword>
<evidence type="ECO:0000313" key="10">
    <source>
        <dbReference type="RefSeq" id="XP_026735474.1"/>
    </source>
</evidence>
<dbReference type="GO" id="GO:0015179">
    <property type="term" value="F:L-amino acid transmembrane transporter activity"/>
    <property type="evidence" value="ECO:0007669"/>
    <property type="project" value="TreeGrafter"/>
</dbReference>
<feature type="transmembrane region" description="Helical" evidence="8">
    <location>
        <begin position="388"/>
        <end position="409"/>
    </location>
</feature>
<keyword evidence="3" id="KW-0813">Transport</keyword>
<dbReference type="PANTHER" id="PTHR11616:SF295">
    <property type="entry name" value="SODIUM: NEUROTRANSMITTER SYMPORTER FAMILY"/>
    <property type="match status" value="1"/>
</dbReference>
<dbReference type="KEGG" id="tnl:113499237"/>
<dbReference type="InterPro" id="IPR037272">
    <property type="entry name" value="SNS_sf"/>
</dbReference>
<protein>
    <submittedName>
        <fullName evidence="10">Sodium-dependent dopamine transporter-like isoform X1</fullName>
    </submittedName>
</protein>
<evidence type="ECO:0000256" key="3">
    <source>
        <dbReference type="ARBA" id="ARBA00022448"/>
    </source>
</evidence>
<evidence type="ECO:0000256" key="4">
    <source>
        <dbReference type="ARBA" id="ARBA00022692"/>
    </source>
</evidence>
<name>A0A7E5W4C6_TRINI</name>
<dbReference type="InterPro" id="IPR000175">
    <property type="entry name" value="Na/ntran_symport"/>
</dbReference>
<evidence type="ECO:0000256" key="7">
    <source>
        <dbReference type="ARBA" id="ARBA00023136"/>
    </source>
</evidence>
<gene>
    <name evidence="10" type="primary">LOC113499237</name>
</gene>
<keyword evidence="5" id="KW-0769">Symport</keyword>
<feature type="transmembrane region" description="Helical" evidence="8">
    <location>
        <begin position="354"/>
        <end position="376"/>
    </location>
</feature>
<dbReference type="InParanoid" id="A0A7E5W4C6"/>
<keyword evidence="6 8" id="KW-1133">Transmembrane helix</keyword>
<feature type="transmembrane region" description="Helical" evidence="8">
    <location>
        <begin position="421"/>
        <end position="442"/>
    </location>
</feature>
<feature type="transmembrane region" description="Helical" evidence="8">
    <location>
        <begin position="462"/>
        <end position="483"/>
    </location>
</feature>
<feature type="transmembrane region" description="Helical" evidence="8">
    <location>
        <begin position="221"/>
        <end position="239"/>
    </location>
</feature>
<keyword evidence="9" id="KW-1185">Reference proteome</keyword>
<dbReference type="OrthoDB" id="7427406at2759"/>
<evidence type="ECO:0000256" key="1">
    <source>
        <dbReference type="ARBA" id="ARBA00004141"/>
    </source>
</evidence>